<protein>
    <recommendedName>
        <fullName evidence="3">DUF3263 domain-containing protein</fullName>
    </recommendedName>
</protein>
<keyword evidence="2" id="KW-1185">Reference proteome</keyword>
<evidence type="ECO:0000313" key="1">
    <source>
        <dbReference type="EMBL" id="MFD1716725.1"/>
    </source>
</evidence>
<sequence>MTTVTLPRRSDEQYRTLRGKLAALTHWHPERTDEIAALRAEMATLALEHAIRQALAEQDLSAAQRHRIASIALGGDRR</sequence>
<comment type="caution">
    <text evidence="1">The sequence shown here is derived from an EMBL/GenBank/DDBJ whole genome shotgun (WGS) entry which is preliminary data.</text>
</comment>
<accession>A0ABW4L2A9</accession>
<reference evidence="2" key="1">
    <citation type="journal article" date="2019" name="Int. J. Syst. Evol. Microbiol.">
        <title>The Global Catalogue of Microorganisms (GCM) 10K type strain sequencing project: providing services to taxonomists for standard genome sequencing and annotation.</title>
        <authorList>
            <consortium name="The Broad Institute Genomics Platform"/>
            <consortium name="The Broad Institute Genome Sequencing Center for Infectious Disease"/>
            <person name="Wu L."/>
            <person name="Ma J."/>
        </authorList>
    </citation>
    <scope>NUCLEOTIDE SEQUENCE [LARGE SCALE GENOMIC DNA]</scope>
    <source>
        <strain evidence="2">JCM 17130</strain>
    </source>
</reference>
<dbReference type="EMBL" id="JBHUEE010000001">
    <property type="protein sequence ID" value="MFD1716725.1"/>
    <property type="molecule type" value="Genomic_DNA"/>
</dbReference>
<evidence type="ECO:0000313" key="2">
    <source>
        <dbReference type="Proteomes" id="UP001597277"/>
    </source>
</evidence>
<organism evidence="1 2">
    <name type="scientific">Georgenia deserti</name>
    <dbReference type="NCBI Taxonomy" id="2093781"/>
    <lineage>
        <taxon>Bacteria</taxon>
        <taxon>Bacillati</taxon>
        <taxon>Actinomycetota</taxon>
        <taxon>Actinomycetes</taxon>
        <taxon>Micrococcales</taxon>
        <taxon>Bogoriellaceae</taxon>
        <taxon>Georgenia</taxon>
    </lineage>
</organism>
<name>A0ABW4L2A9_9MICO</name>
<dbReference type="Proteomes" id="UP001597277">
    <property type="component" value="Unassembled WGS sequence"/>
</dbReference>
<proteinExistence type="predicted"/>
<dbReference type="RefSeq" id="WP_388002151.1">
    <property type="nucleotide sequence ID" value="NZ_JBHUEE010000001.1"/>
</dbReference>
<gene>
    <name evidence="1" type="ORF">ACFSE6_02680</name>
</gene>
<evidence type="ECO:0008006" key="3">
    <source>
        <dbReference type="Google" id="ProtNLM"/>
    </source>
</evidence>